<dbReference type="Gene3D" id="3.30.710.10">
    <property type="entry name" value="Potassium Channel Kv1.1, Chain A"/>
    <property type="match status" value="1"/>
</dbReference>
<name>A0A9N8VWI0_9GLOM</name>
<dbReference type="SMART" id="SM00225">
    <property type="entry name" value="BTB"/>
    <property type="match status" value="1"/>
</dbReference>
<sequence length="541" mass="61535">DEPLKHKEGSSHEKPEIAYNTTDEPPEKYDAISLNVRTFSIVEISSISRGKSLIEDLKILLKDQKYSDLEIICNDNVVLYGCKAFLAIRSETWEQLLFNKNNVLSENKISFSKINSSAMKNILEYIHMGGLSEKSLTVENAIETFAAAEYFQLDALLKNHINKFLDKICNDDASDNNNESPELLSKVVKMNSSFAGSKLMDMLIDSVSRISLDNLDFGRLPFETFQVLLAKTRNNHKLFASSEYSVLRYSILLSAKEVSNESFSILKERLPTWNELCNNGFIPINKDFKFTDDVSRISKSLEPLVDMIDLTYIDGKVLADLFDPLNLISKDKLMSAYKVHLRGSILPKFRGIQNSQIISSKDVRWDIHECDQNINLDNDRYVASIDSNIDYIQRAKTNYVLTSGTHECKFIIEKLDKSVWIGVCSDDCRLAENNEWTLGSDGLCHHNNESSKYLLKEIVEGTKVTVHVDMDKKTCAFSINGKRHSPVSSWEELSSRLRFVALLHGSSQVRIQADGKIKTRADRKEKIQVDKKKVQADNKEK</sequence>
<dbReference type="AlphaFoldDB" id="A0A9N8VWI0"/>
<dbReference type="Pfam" id="PF00622">
    <property type="entry name" value="SPRY"/>
    <property type="match status" value="1"/>
</dbReference>
<dbReference type="Proteomes" id="UP000789342">
    <property type="component" value="Unassembled WGS sequence"/>
</dbReference>
<dbReference type="InterPro" id="IPR000210">
    <property type="entry name" value="BTB/POZ_dom"/>
</dbReference>
<dbReference type="CDD" id="cd18186">
    <property type="entry name" value="BTB_POZ_ZBTB_KLHL-like"/>
    <property type="match status" value="1"/>
</dbReference>
<dbReference type="Pfam" id="PF00651">
    <property type="entry name" value="BTB"/>
    <property type="match status" value="1"/>
</dbReference>
<accession>A0A9N8VWI0</accession>
<dbReference type="Gene3D" id="2.60.120.920">
    <property type="match status" value="1"/>
</dbReference>
<feature type="region of interest" description="Disordered" evidence="1">
    <location>
        <begin position="1"/>
        <end position="25"/>
    </location>
</feature>
<dbReference type="InterPro" id="IPR043136">
    <property type="entry name" value="B30.2/SPRY_sf"/>
</dbReference>
<dbReference type="SUPFAM" id="SSF54695">
    <property type="entry name" value="POZ domain"/>
    <property type="match status" value="1"/>
</dbReference>
<dbReference type="OrthoDB" id="6359816at2759"/>
<organism evidence="3 4">
    <name type="scientific">Acaulospora morrowiae</name>
    <dbReference type="NCBI Taxonomy" id="94023"/>
    <lineage>
        <taxon>Eukaryota</taxon>
        <taxon>Fungi</taxon>
        <taxon>Fungi incertae sedis</taxon>
        <taxon>Mucoromycota</taxon>
        <taxon>Glomeromycotina</taxon>
        <taxon>Glomeromycetes</taxon>
        <taxon>Diversisporales</taxon>
        <taxon>Acaulosporaceae</taxon>
        <taxon>Acaulospora</taxon>
    </lineage>
</organism>
<reference evidence="3" key="1">
    <citation type="submission" date="2021-06" db="EMBL/GenBank/DDBJ databases">
        <authorList>
            <person name="Kallberg Y."/>
            <person name="Tangrot J."/>
            <person name="Rosling A."/>
        </authorList>
    </citation>
    <scope>NUCLEOTIDE SEQUENCE</scope>
    <source>
        <strain evidence="3">CL551</strain>
    </source>
</reference>
<keyword evidence="4" id="KW-1185">Reference proteome</keyword>
<dbReference type="InterPro" id="IPR013320">
    <property type="entry name" value="ConA-like_dom_sf"/>
</dbReference>
<dbReference type="PROSITE" id="PS50097">
    <property type="entry name" value="BTB"/>
    <property type="match status" value="1"/>
</dbReference>
<evidence type="ECO:0000259" key="2">
    <source>
        <dbReference type="PROSITE" id="PS50097"/>
    </source>
</evidence>
<evidence type="ECO:0000256" key="1">
    <source>
        <dbReference type="SAM" id="MobiDB-lite"/>
    </source>
</evidence>
<evidence type="ECO:0000313" key="3">
    <source>
        <dbReference type="EMBL" id="CAG8464978.1"/>
    </source>
</evidence>
<dbReference type="InterPro" id="IPR011333">
    <property type="entry name" value="SKP1/BTB/POZ_sf"/>
</dbReference>
<feature type="non-terminal residue" evidence="3">
    <location>
        <position position="541"/>
    </location>
</feature>
<comment type="caution">
    <text evidence="3">The sequence shown here is derived from an EMBL/GenBank/DDBJ whole genome shotgun (WGS) entry which is preliminary data.</text>
</comment>
<protein>
    <submittedName>
        <fullName evidence="3">10514_t:CDS:1</fullName>
    </submittedName>
</protein>
<dbReference type="SUPFAM" id="SSF49899">
    <property type="entry name" value="Concanavalin A-like lectins/glucanases"/>
    <property type="match status" value="1"/>
</dbReference>
<gene>
    <name evidence="3" type="ORF">AMORRO_LOCUS1584</name>
</gene>
<feature type="domain" description="BTB" evidence="2">
    <location>
        <begin position="67"/>
        <end position="135"/>
    </location>
</feature>
<feature type="region of interest" description="Disordered" evidence="1">
    <location>
        <begin position="520"/>
        <end position="541"/>
    </location>
</feature>
<dbReference type="EMBL" id="CAJVPV010000602">
    <property type="protein sequence ID" value="CAG8464978.1"/>
    <property type="molecule type" value="Genomic_DNA"/>
</dbReference>
<feature type="non-terminal residue" evidence="3">
    <location>
        <position position="1"/>
    </location>
</feature>
<dbReference type="InterPro" id="IPR003877">
    <property type="entry name" value="SPRY_dom"/>
</dbReference>
<proteinExistence type="predicted"/>
<feature type="compositionally biased region" description="Basic and acidic residues" evidence="1">
    <location>
        <begin position="1"/>
        <end position="16"/>
    </location>
</feature>
<evidence type="ECO:0000313" key="4">
    <source>
        <dbReference type="Proteomes" id="UP000789342"/>
    </source>
</evidence>